<dbReference type="Proteomes" id="UP000246303">
    <property type="component" value="Unassembled WGS sequence"/>
</dbReference>
<dbReference type="EMBL" id="QHLZ01000002">
    <property type="protein sequence ID" value="PXA66681.1"/>
    <property type="molecule type" value="Genomic_DNA"/>
</dbReference>
<proteinExistence type="predicted"/>
<keyword evidence="2" id="KW-1185">Reference proteome</keyword>
<accession>A0A2V3DVK6</accession>
<evidence type="ECO:0000313" key="1">
    <source>
        <dbReference type="EMBL" id="PXA66681.1"/>
    </source>
</evidence>
<name>A0A2V3DVK6_9MICC</name>
<sequence>MIPDFSAMSNWPLRSAAGGLFTLILGAETTFKYTDHPGPRTQKQRHMADIDKSQHALWAFKQADSARIKDV</sequence>
<organism evidence="1 2">
    <name type="scientific">Arthrobacter psychrochitiniphilus</name>
    <dbReference type="NCBI Taxonomy" id="291045"/>
    <lineage>
        <taxon>Bacteria</taxon>
        <taxon>Bacillati</taxon>
        <taxon>Actinomycetota</taxon>
        <taxon>Actinomycetes</taxon>
        <taxon>Micrococcales</taxon>
        <taxon>Micrococcaceae</taxon>
        <taxon>Arthrobacter</taxon>
    </lineage>
</organism>
<comment type="caution">
    <text evidence="1">The sequence shown here is derived from an EMBL/GenBank/DDBJ whole genome shotgun (WGS) entry which is preliminary data.</text>
</comment>
<protein>
    <submittedName>
        <fullName evidence="1">Uncharacterized protein</fullName>
    </submittedName>
</protein>
<evidence type="ECO:0000313" key="2">
    <source>
        <dbReference type="Proteomes" id="UP000246303"/>
    </source>
</evidence>
<dbReference type="AlphaFoldDB" id="A0A2V3DVK6"/>
<gene>
    <name evidence="1" type="ORF">CVS29_03600</name>
</gene>
<reference evidence="1 2" key="1">
    <citation type="submission" date="2018-05" db="EMBL/GenBank/DDBJ databases">
        <title>Genetic diversity of glacier-inhabiting Cryobacterium bacteria in China and description of Cryobacterium mengkeensis sp. nov. and Arthrobacter glacialis sp. nov.</title>
        <authorList>
            <person name="Liu Q."/>
            <person name="Xin Y.-H."/>
        </authorList>
    </citation>
    <scope>NUCLEOTIDE SEQUENCE [LARGE SCALE GENOMIC DNA]</scope>
    <source>
        <strain evidence="1 2">GP3</strain>
    </source>
</reference>